<dbReference type="GO" id="GO:0003964">
    <property type="term" value="F:RNA-directed DNA polymerase activity"/>
    <property type="evidence" value="ECO:0007669"/>
    <property type="project" value="UniProtKB-KW"/>
</dbReference>
<dbReference type="CDD" id="cd00303">
    <property type="entry name" value="retropepsin_like"/>
    <property type="match status" value="1"/>
</dbReference>
<protein>
    <submittedName>
        <fullName evidence="2">Reverse transcriptase domain-containing protein</fullName>
    </submittedName>
</protein>
<feature type="compositionally biased region" description="Basic and acidic residues" evidence="1">
    <location>
        <begin position="293"/>
        <end position="320"/>
    </location>
</feature>
<organism evidence="2">
    <name type="scientific">Tanacetum cinerariifolium</name>
    <name type="common">Dalmatian daisy</name>
    <name type="synonym">Chrysanthemum cinerariifolium</name>
    <dbReference type="NCBI Taxonomy" id="118510"/>
    <lineage>
        <taxon>Eukaryota</taxon>
        <taxon>Viridiplantae</taxon>
        <taxon>Streptophyta</taxon>
        <taxon>Embryophyta</taxon>
        <taxon>Tracheophyta</taxon>
        <taxon>Spermatophyta</taxon>
        <taxon>Magnoliopsida</taxon>
        <taxon>eudicotyledons</taxon>
        <taxon>Gunneridae</taxon>
        <taxon>Pentapetalae</taxon>
        <taxon>asterids</taxon>
        <taxon>campanulids</taxon>
        <taxon>Asterales</taxon>
        <taxon>Asteraceae</taxon>
        <taxon>Asteroideae</taxon>
        <taxon>Anthemideae</taxon>
        <taxon>Anthemidinae</taxon>
        <taxon>Tanacetum</taxon>
    </lineage>
</organism>
<evidence type="ECO:0000256" key="1">
    <source>
        <dbReference type="SAM" id="MobiDB-lite"/>
    </source>
</evidence>
<keyword evidence="2" id="KW-0695">RNA-directed DNA polymerase</keyword>
<evidence type="ECO:0000313" key="2">
    <source>
        <dbReference type="EMBL" id="GFB06891.1"/>
    </source>
</evidence>
<reference evidence="2" key="1">
    <citation type="journal article" date="2019" name="Sci. Rep.">
        <title>Draft genome of Tanacetum cinerariifolium, the natural source of mosquito coil.</title>
        <authorList>
            <person name="Yamashiro T."/>
            <person name="Shiraishi A."/>
            <person name="Satake H."/>
            <person name="Nakayama K."/>
        </authorList>
    </citation>
    <scope>NUCLEOTIDE SEQUENCE</scope>
</reference>
<accession>A0A699KUD6</accession>
<dbReference type="PANTHER" id="PTHR33067:SF39">
    <property type="entry name" value="TRANSCRIPTION FACTOR INTERACTOR AND REGULATOR CCHC(ZN) FAMILY"/>
    <property type="match status" value="1"/>
</dbReference>
<name>A0A699KUD6_TANCI</name>
<feature type="region of interest" description="Disordered" evidence="1">
    <location>
        <begin position="291"/>
        <end position="320"/>
    </location>
</feature>
<gene>
    <name evidence="2" type="ORF">Tci_678862</name>
</gene>
<comment type="caution">
    <text evidence="2">The sequence shown here is derived from an EMBL/GenBank/DDBJ whole genome shotgun (WGS) entry which is preliminary data.</text>
</comment>
<dbReference type="Gene3D" id="2.40.70.10">
    <property type="entry name" value="Acid Proteases"/>
    <property type="match status" value="1"/>
</dbReference>
<dbReference type="EMBL" id="BKCJ010545303">
    <property type="protein sequence ID" value="GFB06891.1"/>
    <property type="molecule type" value="Genomic_DNA"/>
</dbReference>
<dbReference type="InterPro" id="IPR021109">
    <property type="entry name" value="Peptidase_aspartic_dom_sf"/>
</dbReference>
<dbReference type="AlphaFoldDB" id="A0A699KUD6"/>
<keyword evidence="2" id="KW-0548">Nucleotidyltransferase</keyword>
<sequence length="416" mass="47022">MLKALLYNKKKLQELANTPLNENCSAVILKKLPKKLGDPGKFLILCGFSELKCKALANLGASINLMSLSVWKKLGLPHLIPIRMTLELANRAICTPDGIARDVFVPVGKFTFPADFVVVDYESDPRVPLILGRPFLRTARALIDVHGEEMISVTEMKDCLKDLVSHKQSGNPTFSLHKEIASPEVTHEIHDLKGCTFLSEEFPDIDSFNDIHPHFNDDPLSGSTTYSANSLLEEFDVYPDDFLEIESDADTFDDDLFDSKGEKIKESELLIDQLDLPCDIHSEYDSFNFQNFSRDDDLPSPDNEDKNFSRDDDLPSPDNEDKVFNPGILIHEKSVKIITRVAQEKKLVVSYASLLFEDIDPLIYELLVFKEVPNSMRLLPFSSENEEKVFKPGIYTYEKWKEYSSLGCSSVPFLSP</sequence>
<keyword evidence="2" id="KW-0808">Transferase</keyword>
<dbReference type="PANTHER" id="PTHR33067">
    <property type="entry name" value="RNA-DIRECTED DNA POLYMERASE-RELATED"/>
    <property type="match status" value="1"/>
</dbReference>
<proteinExistence type="predicted"/>